<dbReference type="Pfam" id="PF00173">
    <property type="entry name" value="Cyt-b5"/>
    <property type="match status" value="1"/>
</dbReference>
<dbReference type="SUPFAM" id="SSF55856">
    <property type="entry name" value="Cytochrome b5-like heme/steroid binding domain"/>
    <property type="match status" value="1"/>
</dbReference>
<gene>
    <name evidence="7" type="ORF">NKR19_g7259</name>
</gene>
<evidence type="ECO:0000313" key="8">
    <source>
        <dbReference type="Proteomes" id="UP001174691"/>
    </source>
</evidence>
<accession>A0AA38VGX4</accession>
<dbReference type="Gene3D" id="3.10.120.10">
    <property type="entry name" value="Cytochrome b5-like heme/steroid binding domain"/>
    <property type="match status" value="1"/>
</dbReference>
<dbReference type="EMBL" id="JANBVN010000124">
    <property type="protein sequence ID" value="KAJ9142285.1"/>
    <property type="molecule type" value="Genomic_DNA"/>
</dbReference>
<dbReference type="InterPro" id="IPR051872">
    <property type="entry name" value="Cytochrome_b5/Flavoprotein_Rdt"/>
</dbReference>
<dbReference type="AlphaFoldDB" id="A0AA38VGX4"/>
<dbReference type="GO" id="GO:0004128">
    <property type="term" value="F:cytochrome-b5 reductase activity, acting on NAD(P)H"/>
    <property type="evidence" value="ECO:0007669"/>
    <property type="project" value="TreeGrafter"/>
</dbReference>
<evidence type="ECO:0000256" key="4">
    <source>
        <dbReference type="RuleBase" id="RU362121"/>
    </source>
</evidence>
<dbReference type="PROSITE" id="PS00191">
    <property type="entry name" value="CYTOCHROME_B5_1"/>
    <property type="match status" value="1"/>
</dbReference>
<evidence type="ECO:0000313" key="7">
    <source>
        <dbReference type="EMBL" id="KAJ9142285.1"/>
    </source>
</evidence>
<feature type="compositionally biased region" description="Polar residues" evidence="5">
    <location>
        <begin position="65"/>
        <end position="74"/>
    </location>
</feature>
<keyword evidence="2 4" id="KW-0479">Metal-binding</keyword>
<feature type="domain" description="Cytochrome b5 heme-binding" evidence="6">
    <location>
        <begin position="263"/>
        <end position="341"/>
    </location>
</feature>
<comment type="caution">
    <text evidence="7">The sequence shown here is derived from an EMBL/GenBank/DDBJ whole genome shotgun (WGS) entry which is preliminary data.</text>
</comment>
<dbReference type="GO" id="GO:0020037">
    <property type="term" value="F:heme binding"/>
    <property type="evidence" value="ECO:0007669"/>
    <property type="project" value="UniProtKB-UniRule"/>
</dbReference>
<dbReference type="PANTHER" id="PTHR46237:SF1">
    <property type="entry name" value="CYTOCHROME B5 REDUCTASE 4"/>
    <property type="match status" value="1"/>
</dbReference>
<comment type="similarity">
    <text evidence="4">Belongs to the cytochrome b5 family.</text>
</comment>
<reference evidence="7" key="1">
    <citation type="submission" date="2022-07" db="EMBL/GenBank/DDBJ databases">
        <title>Fungi with potential for degradation of polypropylene.</title>
        <authorList>
            <person name="Gostincar C."/>
        </authorList>
    </citation>
    <scope>NUCLEOTIDE SEQUENCE</scope>
    <source>
        <strain evidence="7">EXF-13287</strain>
    </source>
</reference>
<dbReference type="GO" id="GO:0046872">
    <property type="term" value="F:metal ion binding"/>
    <property type="evidence" value="ECO:0007669"/>
    <property type="project" value="UniProtKB-UniRule"/>
</dbReference>
<sequence>MALLGISLIVASAVLFCFRRPQWLLSFLGSWRQAPSLGPPSPEPLSQEKTGTEDVASSPEEDSVPTISTGTPQNGVLADHDRAAIPPPPPPAIRSPQTDPETTPKAIAVAPNQGVPTFTLSGHDEDSHVSDQPPRIPSGSYPVPPAPPKITPPPSTLMAPPPKPSGLMAPPARPPTLMPPPARPPTLAPLPTSNPRPSPLPSRLQPRQPGSSTLAPPPSHSTKPAKPSRQVVLTPGHSPLDWARLSTSNADLRNLPGGPSAPYLRVTPSMLKKMTGRRGKDAWTVLGGKVYNMSPYLPFHPGGEAELLRGAGRDGTKLFGEVHPWVNYEGMLAACLVGILVSEEEGEKGNGMEEMD</sequence>
<feature type="compositionally biased region" description="Pro residues" evidence="5">
    <location>
        <begin position="142"/>
        <end position="164"/>
    </location>
</feature>
<evidence type="ECO:0000259" key="6">
    <source>
        <dbReference type="PROSITE" id="PS50255"/>
    </source>
</evidence>
<evidence type="ECO:0000256" key="3">
    <source>
        <dbReference type="ARBA" id="ARBA00023004"/>
    </source>
</evidence>
<name>A0AA38VGX4_9PEZI</name>
<dbReference type="SMART" id="SM01117">
    <property type="entry name" value="Cyt-b5"/>
    <property type="match status" value="1"/>
</dbReference>
<evidence type="ECO:0000256" key="2">
    <source>
        <dbReference type="ARBA" id="ARBA00022723"/>
    </source>
</evidence>
<dbReference type="InterPro" id="IPR036400">
    <property type="entry name" value="Cyt_B5-like_heme/steroid_sf"/>
</dbReference>
<keyword evidence="8" id="KW-1185">Reference proteome</keyword>
<dbReference type="PANTHER" id="PTHR46237">
    <property type="entry name" value="CYTOCHROME B5 REDUCTASE 4 FAMILY MEMBER"/>
    <property type="match status" value="1"/>
</dbReference>
<dbReference type="FunFam" id="3.10.120.10:FF:000001">
    <property type="entry name" value="Cytochrome b5 reductase 4"/>
    <property type="match status" value="1"/>
</dbReference>
<dbReference type="PROSITE" id="PS50255">
    <property type="entry name" value="CYTOCHROME_B5_2"/>
    <property type="match status" value="1"/>
</dbReference>
<keyword evidence="3 4" id="KW-0408">Iron</keyword>
<dbReference type="InterPro" id="IPR018506">
    <property type="entry name" value="Cyt_B5_heme-BS"/>
</dbReference>
<proteinExistence type="inferred from homology"/>
<keyword evidence="1 4" id="KW-0349">Heme</keyword>
<evidence type="ECO:0000256" key="1">
    <source>
        <dbReference type="ARBA" id="ARBA00022617"/>
    </source>
</evidence>
<dbReference type="Proteomes" id="UP001174691">
    <property type="component" value="Unassembled WGS sequence"/>
</dbReference>
<dbReference type="InterPro" id="IPR001199">
    <property type="entry name" value="Cyt_B5-like_heme/steroid-bd"/>
</dbReference>
<feature type="compositionally biased region" description="Pro residues" evidence="5">
    <location>
        <begin position="171"/>
        <end position="200"/>
    </location>
</feature>
<dbReference type="GO" id="GO:0005737">
    <property type="term" value="C:cytoplasm"/>
    <property type="evidence" value="ECO:0007669"/>
    <property type="project" value="TreeGrafter"/>
</dbReference>
<protein>
    <recommendedName>
        <fullName evidence="6">Cytochrome b5 heme-binding domain-containing protein</fullName>
    </recommendedName>
</protein>
<evidence type="ECO:0000256" key="5">
    <source>
        <dbReference type="SAM" id="MobiDB-lite"/>
    </source>
</evidence>
<organism evidence="7 8">
    <name type="scientific">Coniochaeta hoffmannii</name>
    <dbReference type="NCBI Taxonomy" id="91930"/>
    <lineage>
        <taxon>Eukaryota</taxon>
        <taxon>Fungi</taxon>
        <taxon>Dikarya</taxon>
        <taxon>Ascomycota</taxon>
        <taxon>Pezizomycotina</taxon>
        <taxon>Sordariomycetes</taxon>
        <taxon>Sordariomycetidae</taxon>
        <taxon>Coniochaetales</taxon>
        <taxon>Coniochaetaceae</taxon>
        <taxon>Coniochaeta</taxon>
    </lineage>
</organism>
<feature type="region of interest" description="Disordered" evidence="5">
    <location>
        <begin position="35"/>
        <end position="240"/>
    </location>
</feature>